<feature type="domain" description="Peptidase C51" evidence="2">
    <location>
        <begin position="48"/>
        <end position="126"/>
    </location>
</feature>
<accession>A0A6J5NRS7</accession>
<sequence>MRLTMLNQSKYALGTVARMLEVARAEVGTVEGPKNNETKYGHFTNRNFLPWCGSFLMWCGHYAGVKLPNVVSTIDGAAHFKADMAWFDSPKVGDLVFYAWHDPKVIEHVGLVIRISSKQIVTIEGNTAGPGGSQSNGGEVMLKSRSIGAHSGIVGYGRPVYKAPTTAPIKGVTV</sequence>
<gene>
    <name evidence="4" type="ORF">UFOVP1201_27</name>
    <name evidence="3" type="ORF">UFOVP788_20</name>
</gene>
<evidence type="ECO:0000259" key="2">
    <source>
        <dbReference type="Pfam" id="PF05257"/>
    </source>
</evidence>
<dbReference type="InterPro" id="IPR038765">
    <property type="entry name" value="Papain-like_cys_pep_sf"/>
</dbReference>
<dbReference type="Pfam" id="PF05257">
    <property type="entry name" value="CHAP"/>
    <property type="match status" value="1"/>
</dbReference>
<protein>
    <submittedName>
        <fullName evidence="3">TIGR02594, TIGR02594 family protein</fullName>
    </submittedName>
</protein>
<reference evidence="3" key="1">
    <citation type="submission" date="2020-04" db="EMBL/GenBank/DDBJ databases">
        <authorList>
            <person name="Chiriac C."/>
            <person name="Salcher M."/>
            <person name="Ghai R."/>
            <person name="Kavagutti S V."/>
        </authorList>
    </citation>
    <scope>NUCLEOTIDE SEQUENCE</scope>
</reference>
<dbReference type="EMBL" id="LR796719">
    <property type="protein sequence ID" value="CAB4161717.1"/>
    <property type="molecule type" value="Genomic_DNA"/>
</dbReference>
<dbReference type="Gene3D" id="3.90.1720.10">
    <property type="entry name" value="endopeptidase domain like (from Nostoc punctiforme)"/>
    <property type="match status" value="1"/>
</dbReference>
<proteinExistence type="predicted"/>
<evidence type="ECO:0000256" key="1">
    <source>
        <dbReference type="ARBA" id="ARBA00022529"/>
    </source>
</evidence>
<evidence type="ECO:0000313" key="3">
    <source>
        <dbReference type="EMBL" id="CAB4161717.1"/>
    </source>
</evidence>
<evidence type="ECO:0000313" key="4">
    <source>
        <dbReference type="EMBL" id="CAB4189972.1"/>
    </source>
</evidence>
<dbReference type="SUPFAM" id="SSF54001">
    <property type="entry name" value="Cysteine proteinases"/>
    <property type="match status" value="1"/>
</dbReference>
<name>A0A6J5NRS7_9CAUD</name>
<keyword evidence="1" id="KW-0929">Antimicrobial</keyword>
<dbReference type="GO" id="GO:0001897">
    <property type="term" value="P:symbiont-mediated cytolysis of host cell"/>
    <property type="evidence" value="ECO:0007669"/>
    <property type="project" value="UniProtKB-ARBA"/>
</dbReference>
<dbReference type="InterPro" id="IPR007921">
    <property type="entry name" value="CHAP_dom"/>
</dbReference>
<dbReference type="EMBL" id="LR797146">
    <property type="protein sequence ID" value="CAB4189972.1"/>
    <property type="molecule type" value="Genomic_DNA"/>
</dbReference>
<organism evidence="3">
    <name type="scientific">uncultured Caudovirales phage</name>
    <dbReference type="NCBI Taxonomy" id="2100421"/>
    <lineage>
        <taxon>Viruses</taxon>
        <taxon>Duplodnaviria</taxon>
        <taxon>Heunggongvirae</taxon>
        <taxon>Uroviricota</taxon>
        <taxon>Caudoviricetes</taxon>
        <taxon>Peduoviridae</taxon>
        <taxon>Maltschvirus</taxon>
        <taxon>Maltschvirus maltsch</taxon>
    </lineage>
</organism>